<feature type="region of interest" description="Disordered" evidence="1">
    <location>
        <begin position="503"/>
        <end position="579"/>
    </location>
</feature>
<evidence type="ECO:0000313" key="3">
    <source>
        <dbReference type="Proteomes" id="UP000179920"/>
    </source>
</evidence>
<name>A0A1K0G358_9BASI</name>
<feature type="compositionally biased region" description="Basic residues" evidence="1">
    <location>
        <begin position="548"/>
        <end position="559"/>
    </location>
</feature>
<protein>
    <submittedName>
        <fullName evidence="2">Uncharacterized protein</fullName>
    </submittedName>
</protein>
<proteinExistence type="predicted"/>
<dbReference type="EMBL" id="LT558122">
    <property type="protein sequence ID" value="SAM81868.1"/>
    <property type="molecule type" value="Genomic_DNA"/>
</dbReference>
<dbReference type="OrthoDB" id="2159786at2759"/>
<evidence type="ECO:0000256" key="1">
    <source>
        <dbReference type="SAM" id="MobiDB-lite"/>
    </source>
</evidence>
<feature type="compositionally biased region" description="Acidic residues" evidence="1">
    <location>
        <begin position="325"/>
        <end position="344"/>
    </location>
</feature>
<organism evidence="2 3">
    <name type="scientific">Ustilago bromivora</name>
    <dbReference type="NCBI Taxonomy" id="307758"/>
    <lineage>
        <taxon>Eukaryota</taxon>
        <taxon>Fungi</taxon>
        <taxon>Dikarya</taxon>
        <taxon>Basidiomycota</taxon>
        <taxon>Ustilaginomycotina</taxon>
        <taxon>Ustilaginomycetes</taxon>
        <taxon>Ustilaginales</taxon>
        <taxon>Ustilaginaceae</taxon>
        <taxon>Ustilago</taxon>
    </lineage>
</organism>
<feature type="region of interest" description="Disordered" evidence="1">
    <location>
        <begin position="438"/>
        <end position="465"/>
    </location>
</feature>
<feature type="compositionally biased region" description="Basic and acidic residues" evidence="1">
    <location>
        <begin position="560"/>
        <end position="570"/>
    </location>
</feature>
<gene>
    <name evidence="2" type="ORF">UBRO_04073</name>
</gene>
<feature type="region of interest" description="Disordered" evidence="1">
    <location>
        <begin position="323"/>
        <end position="404"/>
    </location>
</feature>
<sequence length="579" mass="64961">MERNTAFVPPPFLGSGFRQNHQIRALKTNSYPILPSHRSLSQPSSSPTSASIALLTTRGTPLGPNFSRTNLTSHRRKHIRKCYDLLHLSIQRRQLGLAARFLKVILGAHEWTSDEGFQLALLLLALSQEEVEEGGAEAPGKIGFLQMMDLESSSSFKSTHITPALMEEYIAKGRLSDAIELLEQRVNVHPYKGRPELHCGLGMLYVFVGVQTLLNNNAGGDAEERGGGEGVELRKLDRTTKAKARLCFESAIQASESCVRGESLRRQRIWGVRKREGMVDEERLRGRERLWGCDPLEENQGEGGSWPLKEYADLAKIRRRLEGIVSEEENEEEGEGEGEGESDAESSASGSVFTVSSDEEERGRTRTRTRSHTATNEPDPSSPSQPQEEEDEETAAAAVPKHGPKAWAKAWPEIAPIFTPSPPPSVMFAQQFLSLLAPNHASQSQRGSERAGDGGRGRKRKLGMSVELDSPFFTDGEDEGGVGGVDGVQLTREEAEMRLRRILFETEEDGADARMDRKGDVRDRGGNRMKREGERERDRARAGERREDRRRRKEAKRQRERREDGTDREWRKKKRRDAF</sequence>
<feature type="compositionally biased region" description="Basic and acidic residues" evidence="1">
    <location>
        <begin position="511"/>
        <end position="547"/>
    </location>
</feature>
<dbReference type="Proteomes" id="UP000179920">
    <property type="component" value="Chromosome VI"/>
</dbReference>
<accession>A0A1K0G358</accession>
<dbReference type="AlphaFoldDB" id="A0A1K0G358"/>
<feature type="compositionally biased region" description="Basic and acidic residues" evidence="1">
    <location>
        <begin position="447"/>
        <end position="456"/>
    </location>
</feature>
<feature type="compositionally biased region" description="Low complexity" evidence="1">
    <location>
        <begin position="377"/>
        <end position="386"/>
    </location>
</feature>
<reference evidence="3" key="1">
    <citation type="submission" date="2016-04" db="EMBL/GenBank/DDBJ databases">
        <authorList>
            <person name="Guldener U."/>
            <person name="Guldener U."/>
        </authorList>
    </citation>
    <scope>NUCLEOTIDE SEQUENCE [LARGE SCALE GENOMIC DNA]</scope>
    <source>
        <strain evidence="3">UB2112</strain>
    </source>
</reference>
<evidence type="ECO:0000313" key="2">
    <source>
        <dbReference type="EMBL" id="SAM81868.1"/>
    </source>
</evidence>
<feature type="region of interest" description="Disordered" evidence="1">
    <location>
        <begin position="470"/>
        <end position="489"/>
    </location>
</feature>
<feature type="compositionally biased region" description="Low complexity" evidence="1">
    <location>
        <begin position="345"/>
        <end position="356"/>
    </location>
</feature>